<evidence type="ECO:0000313" key="1">
    <source>
        <dbReference type="EMBL" id="KIO71599.1"/>
    </source>
</evidence>
<dbReference type="EMBL" id="JXLU01000120">
    <property type="protein sequence ID" value="KIO71599.1"/>
    <property type="molecule type" value="Genomic_DNA"/>
</dbReference>
<name>A0ABD4A438_9BACI</name>
<gene>
    <name evidence="1" type="ORF">B4167_3548</name>
</gene>
<reference evidence="1 2" key="1">
    <citation type="submission" date="2015-01" db="EMBL/GenBank/DDBJ databases">
        <title>Draft Genome Sequences of Four Bacillus thermoamylovorans Strains, Isolated From Food Products.</title>
        <authorList>
            <person name="Krawcyk A.O."/>
            <person name="Berendsen E.M."/>
            <person name="Eijlander R.T."/>
            <person name="de Jong A."/>
            <person name="Wells-Bennik M."/>
            <person name="Kuipers O.P."/>
        </authorList>
    </citation>
    <scope>NUCLEOTIDE SEQUENCE [LARGE SCALE GENOMIC DNA]</scope>
    <source>
        <strain evidence="1 2">B4167</strain>
    </source>
</reference>
<sequence>MKGNVINFGSGSGLEGQKTQTAYTAVKEAIRAISKVAANEWRESMGLPLTLSISPIAMSLGEKAWKEAYPEMYQEVLEKIR</sequence>
<dbReference type="SUPFAM" id="SSF51735">
    <property type="entry name" value="NAD(P)-binding Rossmann-fold domains"/>
    <property type="match status" value="1"/>
</dbReference>
<proteinExistence type="predicted"/>
<dbReference type="Proteomes" id="UP000032076">
    <property type="component" value="Unassembled WGS sequence"/>
</dbReference>
<dbReference type="Gene3D" id="3.40.50.720">
    <property type="entry name" value="NAD(P)-binding Rossmann-like Domain"/>
    <property type="match status" value="1"/>
</dbReference>
<dbReference type="InterPro" id="IPR036291">
    <property type="entry name" value="NAD(P)-bd_dom_sf"/>
</dbReference>
<accession>A0ABD4A438</accession>
<dbReference type="Pfam" id="PF00106">
    <property type="entry name" value="adh_short"/>
    <property type="match status" value="1"/>
</dbReference>
<evidence type="ECO:0000313" key="2">
    <source>
        <dbReference type="Proteomes" id="UP000032076"/>
    </source>
</evidence>
<dbReference type="InterPro" id="IPR002347">
    <property type="entry name" value="SDR_fam"/>
</dbReference>
<protein>
    <submittedName>
        <fullName evidence="1">Uncharacterized protein</fullName>
    </submittedName>
</protein>
<dbReference type="AlphaFoldDB" id="A0ABD4A438"/>
<organism evidence="1 2">
    <name type="scientific">Caldibacillus thermoamylovorans</name>
    <dbReference type="NCBI Taxonomy" id="35841"/>
    <lineage>
        <taxon>Bacteria</taxon>
        <taxon>Bacillati</taxon>
        <taxon>Bacillota</taxon>
        <taxon>Bacilli</taxon>
        <taxon>Bacillales</taxon>
        <taxon>Bacillaceae</taxon>
        <taxon>Caldibacillus</taxon>
    </lineage>
</organism>
<comment type="caution">
    <text evidence="1">The sequence shown here is derived from an EMBL/GenBank/DDBJ whole genome shotgun (WGS) entry which is preliminary data.</text>
</comment>